<proteinExistence type="predicted"/>
<dbReference type="EMBL" id="HBIB01030956">
    <property type="protein sequence ID" value="CAE0257812.1"/>
    <property type="molecule type" value="Transcribed_RNA"/>
</dbReference>
<dbReference type="Gene3D" id="2.30.30.40">
    <property type="entry name" value="SH3 Domains"/>
    <property type="match status" value="1"/>
</dbReference>
<dbReference type="AlphaFoldDB" id="A0A7S3DI02"/>
<accession>A0A7S3DI02</accession>
<dbReference type="GO" id="GO:0046872">
    <property type="term" value="F:metal ion binding"/>
    <property type="evidence" value="ECO:0007669"/>
    <property type="project" value="InterPro"/>
</dbReference>
<sequence length="217" mass="24118">MSIQNTEQPQRMPEGEIHSGISSISFALNAIETNYKRLIGVTVKKASSCCQKGAEEDMSGVVRNISSENDGNGTLLLIVAWENGSMSSCRMGGQKTQYRDVEFVTGLGQLGCSNPAEVIAEVEQYRQQLIGEKVTRGPTWNEGDEDGGGLGIVTNISYWVGKGSEGPLRFTVEWEKPAMWSDEDDDQSRGYYRMGGKERYQDITFQNLKAFQENHNR</sequence>
<gene>
    <name evidence="1" type="ORF">PBIL07802_LOCUS20073</name>
</gene>
<dbReference type="InterPro" id="IPR037252">
    <property type="entry name" value="Mib_Herc2_sf"/>
</dbReference>
<organism evidence="1">
    <name type="scientific">Palpitomonas bilix</name>
    <dbReference type="NCBI Taxonomy" id="652834"/>
    <lineage>
        <taxon>Eukaryota</taxon>
        <taxon>Eukaryota incertae sedis</taxon>
    </lineage>
</organism>
<name>A0A7S3DI02_9EUKA</name>
<reference evidence="1" key="1">
    <citation type="submission" date="2021-01" db="EMBL/GenBank/DDBJ databases">
        <authorList>
            <person name="Corre E."/>
            <person name="Pelletier E."/>
            <person name="Niang G."/>
            <person name="Scheremetjew M."/>
            <person name="Finn R."/>
            <person name="Kale V."/>
            <person name="Holt S."/>
            <person name="Cochrane G."/>
            <person name="Meng A."/>
            <person name="Brown T."/>
            <person name="Cohen L."/>
        </authorList>
    </citation>
    <scope>NUCLEOTIDE SEQUENCE</scope>
    <source>
        <strain evidence="1">NIES-2562</strain>
    </source>
</reference>
<protein>
    <submittedName>
        <fullName evidence="1">Uncharacterized protein</fullName>
    </submittedName>
</protein>
<dbReference type="SUPFAM" id="SSF159034">
    <property type="entry name" value="Mib/herc2 domain-like"/>
    <property type="match status" value="1"/>
</dbReference>
<evidence type="ECO:0000313" key="1">
    <source>
        <dbReference type="EMBL" id="CAE0257812.1"/>
    </source>
</evidence>
<dbReference type="GO" id="GO:0004842">
    <property type="term" value="F:ubiquitin-protein transferase activity"/>
    <property type="evidence" value="ECO:0007669"/>
    <property type="project" value="InterPro"/>
</dbReference>